<gene>
    <name evidence="1" type="ORF">C8E02_3093</name>
</gene>
<name>A0A495B1J4_VOGIN</name>
<comment type="caution">
    <text evidence="1">The sequence shown here is derived from an EMBL/GenBank/DDBJ whole genome shotgun (WGS) entry which is preliminary data.</text>
</comment>
<dbReference type="Proteomes" id="UP000279384">
    <property type="component" value="Unassembled WGS sequence"/>
</dbReference>
<dbReference type="AlphaFoldDB" id="A0A495B1J4"/>
<dbReference type="Pfam" id="PF07009">
    <property type="entry name" value="NusG_II"/>
    <property type="match status" value="1"/>
</dbReference>
<organism evidence="1 2">
    <name type="scientific">Vogesella indigofera</name>
    <name type="common">Pseudomonas indigofera</name>
    <dbReference type="NCBI Taxonomy" id="45465"/>
    <lineage>
        <taxon>Bacteria</taxon>
        <taxon>Pseudomonadati</taxon>
        <taxon>Pseudomonadota</taxon>
        <taxon>Betaproteobacteria</taxon>
        <taxon>Neisseriales</taxon>
        <taxon>Chromobacteriaceae</taxon>
        <taxon>Vogesella</taxon>
    </lineage>
</organism>
<accession>A0A495B1J4</accession>
<dbReference type="CDD" id="cd09910">
    <property type="entry name" value="NGN-insert_like"/>
    <property type="match status" value="1"/>
</dbReference>
<evidence type="ECO:0000313" key="1">
    <source>
        <dbReference type="EMBL" id="RKQ54831.1"/>
    </source>
</evidence>
<sequence length="120" mass="13365">MFKAGDYLVLLALCALLLAAFLQLGRRAGEADSVIVRQNGTETIRLPLRLNRRHVARGPLGLTEIEIHNGQARIRRDPSPRQYCVQQGWLRHSGDIAVCLPNRVSIELAGTRQAHDSLAY</sequence>
<dbReference type="EMBL" id="RBID01000018">
    <property type="protein sequence ID" value="RKQ54831.1"/>
    <property type="molecule type" value="Genomic_DNA"/>
</dbReference>
<reference evidence="1 2" key="1">
    <citation type="submission" date="2018-10" db="EMBL/GenBank/DDBJ databases">
        <title>Genomic Encyclopedia of Type Strains, Phase IV (KMG-IV): sequencing the most valuable type-strain genomes for metagenomic binning, comparative biology and taxonomic classification.</title>
        <authorList>
            <person name="Goeker M."/>
        </authorList>
    </citation>
    <scope>NUCLEOTIDE SEQUENCE [LARGE SCALE GENOMIC DNA]</scope>
    <source>
        <strain evidence="1 2">DSM 3303</strain>
    </source>
</reference>
<proteinExistence type="predicted"/>
<evidence type="ECO:0000313" key="2">
    <source>
        <dbReference type="Proteomes" id="UP000279384"/>
    </source>
</evidence>
<dbReference type="Gene3D" id="2.60.320.10">
    <property type="entry name" value="N-utilization substance G protein NusG, insert domain"/>
    <property type="match status" value="1"/>
</dbReference>
<protein>
    <submittedName>
        <fullName evidence="1">Uncharacterized protein</fullName>
    </submittedName>
</protein>
<dbReference type="InterPro" id="IPR038690">
    <property type="entry name" value="NusG_2_sf"/>
</dbReference>
<dbReference type="RefSeq" id="WP_120812107.1">
    <property type="nucleotide sequence ID" value="NZ_RBID01000018.1"/>
</dbReference>